<dbReference type="GO" id="GO:0016286">
    <property type="term" value="F:small conductance calcium-activated potassium channel activity"/>
    <property type="evidence" value="ECO:0007669"/>
    <property type="project" value="InterPro"/>
</dbReference>
<comment type="caution">
    <text evidence="3">The sequence shown here is derived from an EMBL/GenBank/DDBJ whole genome shotgun (WGS) entry which is preliminary data.</text>
</comment>
<keyword evidence="4" id="KW-1185">Reference proteome</keyword>
<keyword evidence="2" id="KW-0472">Membrane</keyword>
<feature type="transmembrane region" description="Helical" evidence="2">
    <location>
        <begin position="339"/>
        <end position="356"/>
    </location>
</feature>
<name>A0A8S9Z547_9TREM</name>
<evidence type="ECO:0000256" key="1">
    <source>
        <dbReference type="SAM" id="MobiDB-lite"/>
    </source>
</evidence>
<keyword evidence="2" id="KW-0812">Transmembrane</keyword>
<organism evidence="3 4">
    <name type="scientific">Paragonimus skrjabini miyazakii</name>
    <dbReference type="NCBI Taxonomy" id="59628"/>
    <lineage>
        <taxon>Eukaryota</taxon>
        <taxon>Metazoa</taxon>
        <taxon>Spiralia</taxon>
        <taxon>Lophotrochozoa</taxon>
        <taxon>Platyhelminthes</taxon>
        <taxon>Trematoda</taxon>
        <taxon>Digenea</taxon>
        <taxon>Plagiorchiida</taxon>
        <taxon>Troglotremata</taxon>
        <taxon>Troglotrematidae</taxon>
        <taxon>Paragonimus</taxon>
    </lineage>
</organism>
<dbReference type="InterPro" id="IPR015449">
    <property type="entry name" value="K_chnl_Ca-activ_SK"/>
</dbReference>
<dbReference type="PANTHER" id="PTHR10153">
    <property type="entry name" value="SMALL CONDUCTANCE CALCIUM-ACTIVATED POTASSIUM CHANNEL"/>
    <property type="match status" value="1"/>
</dbReference>
<dbReference type="GO" id="GO:0016020">
    <property type="term" value="C:membrane"/>
    <property type="evidence" value="ECO:0007669"/>
    <property type="project" value="InterPro"/>
</dbReference>
<evidence type="ECO:0000313" key="3">
    <source>
        <dbReference type="EMBL" id="KAF7262609.1"/>
    </source>
</evidence>
<keyword evidence="2" id="KW-1133">Transmembrane helix</keyword>
<dbReference type="Pfam" id="PF03530">
    <property type="entry name" value="SK_channel"/>
    <property type="match status" value="1"/>
</dbReference>
<dbReference type="EMBL" id="JTDE01000023">
    <property type="protein sequence ID" value="KAF7262609.1"/>
    <property type="molecule type" value="Genomic_DNA"/>
</dbReference>
<feature type="transmembrane region" description="Helical" evidence="2">
    <location>
        <begin position="376"/>
        <end position="397"/>
    </location>
</feature>
<evidence type="ECO:0000256" key="2">
    <source>
        <dbReference type="SAM" id="Phobius"/>
    </source>
</evidence>
<dbReference type="OrthoDB" id="6252808at2759"/>
<gene>
    <name evidence="3" type="ORF">EG68_00120</name>
</gene>
<dbReference type="AlphaFoldDB" id="A0A8S9Z547"/>
<evidence type="ECO:0000313" key="4">
    <source>
        <dbReference type="Proteomes" id="UP000822476"/>
    </source>
</evidence>
<protein>
    <submittedName>
        <fullName evidence="3">Uncharacterized protein</fullName>
    </submittedName>
</protein>
<accession>A0A8S9Z547</accession>
<feature type="compositionally biased region" description="Polar residues" evidence="1">
    <location>
        <begin position="256"/>
        <end position="274"/>
    </location>
</feature>
<reference evidence="3" key="1">
    <citation type="submission" date="2019-07" db="EMBL/GenBank/DDBJ databases">
        <title>Annotation for the trematode Paragonimus miyazaki's.</title>
        <authorList>
            <person name="Choi Y.-J."/>
        </authorList>
    </citation>
    <scope>NUCLEOTIDE SEQUENCE</scope>
    <source>
        <strain evidence="3">Japan</strain>
    </source>
</reference>
<sequence length="423" mass="47487">MNIPLCFAAKWQTEHRNSKDSAPNCSDQAIFSFRSKKPPLVNHPRRPSSVTLLPSHLVSFAGKLSPPRSDLLSKFCFIKSKDLATKGERLTSTSTSDNRFSPSDRLCKRNRATQDLTKISSLSKPLLKVEANEKDVELGLTGEKNCVGKTSNRTPNQSVTTKAIDKHLSKPISDNTSPFPKTKPNELTVDNSLKVPIAQHYGQLAAKRTTTLDEELSLDSRIRRVSMILMNRQHQSEQRDDTPFLSKANIGPTAPRSRTMSVRQDTENSSVNSDTQDDVHANIGPSSAEVFPFVYKRSKLDTKPDLRTKRARRPTERFTKGIGYHLGRRQYLLERRRRMADFCLAFGLFGMIAAFLDTEMTARAVYTKSSVYSNGIRVLISLSTVVLLALIVSYHAYDVMVSISMMYFSACAKPYCDKSKRIP</sequence>
<proteinExistence type="predicted"/>
<dbReference type="Proteomes" id="UP000822476">
    <property type="component" value="Unassembled WGS sequence"/>
</dbReference>
<feature type="region of interest" description="Disordered" evidence="1">
    <location>
        <begin position="232"/>
        <end position="278"/>
    </location>
</feature>